<keyword evidence="3" id="KW-1185">Reference proteome</keyword>
<evidence type="ECO:0000313" key="4">
    <source>
        <dbReference type="RefSeq" id="XP_018851590.1"/>
    </source>
</evidence>
<dbReference type="KEGG" id="jre:109013831"/>
<proteinExistence type="predicted"/>
<feature type="chain" id="PRO_5044302535" evidence="2">
    <location>
        <begin position="30"/>
        <end position="122"/>
    </location>
</feature>
<dbReference type="RefSeq" id="XP_018851590.1">
    <property type="nucleotide sequence ID" value="XM_018996045.1"/>
</dbReference>
<feature type="signal peptide" evidence="2">
    <location>
        <begin position="1"/>
        <end position="29"/>
    </location>
</feature>
<dbReference type="GeneID" id="109013831"/>
<gene>
    <name evidence="4" type="primary">LOC109013831</name>
</gene>
<evidence type="ECO:0000256" key="2">
    <source>
        <dbReference type="SAM" id="SignalP"/>
    </source>
</evidence>
<evidence type="ECO:0000313" key="3">
    <source>
        <dbReference type="Proteomes" id="UP000235220"/>
    </source>
</evidence>
<dbReference type="Proteomes" id="UP000235220">
    <property type="component" value="Chromosome 7"/>
</dbReference>
<feature type="region of interest" description="Disordered" evidence="1">
    <location>
        <begin position="94"/>
        <end position="122"/>
    </location>
</feature>
<keyword evidence="2" id="KW-0732">Signal</keyword>
<organism evidence="3 4">
    <name type="scientific">Juglans regia</name>
    <name type="common">English walnut</name>
    <dbReference type="NCBI Taxonomy" id="51240"/>
    <lineage>
        <taxon>Eukaryota</taxon>
        <taxon>Viridiplantae</taxon>
        <taxon>Streptophyta</taxon>
        <taxon>Embryophyta</taxon>
        <taxon>Tracheophyta</taxon>
        <taxon>Spermatophyta</taxon>
        <taxon>Magnoliopsida</taxon>
        <taxon>eudicotyledons</taxon>
        <taxon>Gunneridae</taxon>
        <taxon>Pentapetalae</taxon>
        <taxon>rosids</taxon>
        <taxon>fabids</taxon>
        <taxon>Fagales</taxon>
        <taxon>Juglandaceae</taxon>
        <taxon>Juglans</taxon>
    </lineage>
</organism>
<accession>A0A2I4H607</accession>
<dbReference type="Gramene" id="Jr07_05110_p1">
    <property type="protein sequence ID" value="cds.Jr07_05110_p1"/>
    <property type="gene ID" value="Jr07_05110"/>
</dbReference>
<dbReference type="STRING" id="51240.A0A2I4H607"/>
<evidence type="ECO:0000256" key="1">
    <source>
        <dbReference type="SAM" id="MobiDB-lite"/>
    </source>
</evidence>
<protein>
    <submittedName>
        <fullName evidence="4">WW domain-containing protein C660.06-like</fullName>
    </submittedName>
</protein>
<dbReference type="AlphaFoldDB" id="A0A2I4H607"/>
<feature type="compositionally biased region" description="Gly residues" evidence="1">
    <location>
        <begin position="94"/>
        <end position="107"/>
    </location>
</feature>
<name>A0A2I4H607_JUGRE</name>
<reference evidence="4" key="1">
    <citation type="submission" date="2025-08" db="UniProtKB">
        <authorList>
            <consortium name="RefSeq"/>
        </authorList>
    </citation>
    <scope>IDENTIFICATION</scope>
    <source>
        <tissue evidence="4">Leaves</tissue>
    </source>
</reference>
<sequence length="122" mass="12293">MEKTTTKASFFLVLIFLIAFLSTIGSTEGSRNVPKKDHDDEVYNPQNFFGFPGGFGPFKGGPGFGGFPGMGFHGGFGPGFGPFKGGPGFGPFGGIPGFGGPGKGGDGPFPKAAINGVGGKSP</sequence>